<feature type="domain" description="Radical SAM core" evidence="7">
    <location>
        <begin position="166"/>
        <end position="386"/>
    </location>
</feature>
<gene>
    <name evidence="8" type="ORF">A7E75_08805</name>
</gene>
<dbReference type="InterPro" id="IPR034466">
    <property type="entry name" value="Methyltransferase_Class_B"/>
</dbReference>
<keyword evidence="9" id="KW-1185">Reference proteome</keyword>
<dbReference type="InterPro" id="IPR006158">
    <property type="entry name" value="Cobalamin-bd"/>
</dbReference>
<comment type="cofactor">
    <cofactor evidence="1">
        <name>[4Fe-4S] cluster</name>
        <dbReference type="ChEBI" id="CHEBI:49883"/>
    </cofactor>
</comment>
<evidence type="ECO:0000256" key="4">
    <source>
        <dbReference type="ARBA" id="ARBA00023004"/>
    </source>
</evidence>
<dbReference type="InterPro" id="IPR036724">
    <property type="entry name" value="Cobalamin-bd_sf"/>
</dbReference>
<dbReference type="GO" id="GO:0003824">
    <property type="term" value="F:catalytic activity"/>
    <property type="evidence" value="ECO:0007669"/>
    <property type="project" value="InterPro"/>
</dbReference>
<dbReference type="InterPro" id="IPR023404">
    <property type="entry name" value="rSAM_horseshoe"/>
</dbReference>
<dbReference type="OrthoDB" id="9762608at2"/>
<feature type="domain" description="B12-binding" evidence="6">
    <location>
        <begin position="2"/>
        <end position="138"/>
    </location>
</feature>
<dbReference type="EMBL" id="CP015518">
    <property type="protein sequence ID" value="APG25106.1"/>
    <property type="molecule type" value="Genomic_DNA"/>
</dbReference>
<dbReference type="Pfam" id="PF02310">
    <property type="entry name" value="B12-binding"/>
    <property type="match status" value="1"/>
</dbReference>
<dbReference type="AlphaFoldDB" id="A0A1L3GGN5"/>
<dbReference type="SUPFAM" id="SSF102114">
    <property type="entry name" value="Radical SAM enzymes"/>
    <property type="match status" value="1"/>
</dbReference>
<sequence>MNLTLVSMHIEPSSRAVPLASGMLAAALRQAFPLGLTTCLIDFFLMQESAECAELVLEQAPDVVGLSVYTWNRDKLLELAGALKTFQPGVVIFAGGPEVTADPSVIAGHPAIDFVLPGEGERRVVEVLHLLQQGEEPLQVGEWPDAGTVEDLASLPSPFLTGVLPPERYPGLLWELSRGCPFHCDFCFESRGSDRVRRFPEQRLRAELELFATAGVQQLFVLDPTFNFDAQRAKNLLRMMAQVAPHIHYTLEVRAEFIDEEMAGLFADINCALQIGLQSADPAVLARVHRHIDPADFAERILLLHEAGVVYGFDLIYGLPGDSLQGFLSSLDFALGLRPNHLDIFPLAVLPGTRLADNARNLGLEYQTCPPYRLVSSPTFSAGDMARAGYIAGVCDLFYNRGRAVPWFDLILENLEINAARFFERLADELPEEEPVGEALIAWQQQVLREMFLSQDKPLAADLAADVVAWFGFAAALQCQELVPGPVPDDPGRLYLIPEGRFVRFGRDPEALLEKLEMGVTDFDVVAMLVPEQPCEALLYLHQGEVALGVFTPRECAWLQSLADGGCRPQDDALAEFCDAALAEGVVRKS</sequence>
<dbReference type="GO" id="GO:0005829">
    <property type="term" value="C:cytosol"/>
    <property type="evidence" value="ECO:0007669"/>
    <property type="project" value="TreeGrafter"/>
</dbReference>
<accession>A0A1L3GGN5</accession>
<dbReference type="RefSeq" id="WP_072286955.1">
    <property type="nucleotide sequence ID" value="NZ_CP015455.1"/>
</dbReference>
<name>A0A1L3GGN5_SYNAC</name>
<dbReference type="Pfam" id="PF04055">
    <property type="entry name" value="Radical_SAM"/>
    <property type="match status" value="1"/>
</dbReference>
<dbReference type="PROSITE" id="PS51332">
    <property type="entry name" value="B12_BINDING"/>
    <property type="match status" value="1"/>
</dbReference>
<dbReference type="PANTHER" id="PTHR43409:SF16">
    <property type="entry name" value="SLR0320 PROTEIN"/>
    <property type="match status" value="1"/>
</dbReference>
<dbReference type="STRING" id="29542.A6070_02780"/>
<keyword evidence="5" id="KW-0411">Iron-sulfur</keyword>
<keyword evidence="4" id="KW-0408">Iron</keyword>
<keyword evidence="2" id="KW-0949">S-adenosyl-L-methionine</keyword>
<dbReference type="PANTHER" id="PTHR43409">
    <property type="entry name" value="ANAEROBIC MAGNESIUM-PROTOPORPHYRIN IX MONOMETHYL ESTER CYCLASE-RELATED"/>
    <property type="match status" value="1"/>
</dbReference>
<protein>
    <submittedName>
        <fullName evidence="8">Uncharacterized protein</fullName>
    </submittedName>
</protein>
<dbReference type="GO" id="GO:0031419">
    <property type="term" value="F:cobalamin binding"/>
    <property type="evidence" value="ECO:0007669"/>
    <property type="project" value="InterPro"/>
</dbReference>
<reference evidence="8 9" key="1">
    <citation type="journal article" date="2017" name="Genome Announc.">
        <title>Complete Genome Sequences of Two Acetylene-Fermenting Pelobacter acetylenicus Strains.</title>
        <authorList>
            <person name="Sutton J.M."/>
            <person name="Baesman S.M."/>
            <person name="Fierst J.L."/>
            <person name="Poret-Peterson A.T."/>
            <person name="Oremland R.S."/>
            <person name="Dunlap D.S."/>
            <person name="Akob D.M."/>
        </authorList>
    </citation>
    <scope>NUCLEOTIDE SEQUENCE [LARGE SCALE GENOMIC DNA]</scope>
    <source>
        <strain evidence="8 9">DSM 3247</strain>
    </source>
</reference>
<dbReference type="SFLD" id="SFLDG01082">
    <property type="entry name" value="B12-binding_domain_containing"/>
    <property type="match status" value="1"/>
</dbReference>
<dbReference type="SFLD" id="SFLDG01123">
    <property type="entry name" value="methyltransferase_(Class_B)"/>
    <property type="match status" value="1"/>
</dbReference>
<dbReference type="InterPro" id="IPR007197">
    <property type="entry name" value="rSAM"/>
</dbReference>
<dbReference type="SMART" id="SM00729">
    <property type="entry name" value="Elp3"/>
    <property type="match status" value="1"/>
</dbReference>
<dbReference type="SUPFAM" id="SSF52242">
    <property type="entry name" value="Cobalamin (vitamin B12)-binding domain"/>
    <property type="match status" value="1"/>
</dbReference>
<organism evidence="8 9">
    <name type="scientific">Syntrophotalea acetylenica</name>
    <name type="common">Pelobacter acetylenicus</name>
    <dbReference type="NCBI Taxonomy" id="29542"/>
    <lineage>
        <taxon>Bacteria</taxon>
        <taxon>Pseudomonadati</taxon>
        <taxon>Thermodesulfobacteriota</taxon>
        <taxon>Desulfuromonadia</taxon>
        <taxon>Desulfuromonadales</taxon>
        <taxon>Syntrophotaleaceae</taxon>
        <taxon>Syntrophotalea</taxon>
    </lineage>
</organism>
<evidence type="ECO:0000259" key="6">
    <source>
        <dbReference type="PROSITE" id="PS51332"/>
    </source>
</evidence>
<dbReference type="PROSITE" id="PS51918">
    <property type="entry name" value="RADICAL_SAM"/>
    <property type="match status" value="1"/>
</dbReference>
<evidence type="ECO:0000256" key="1">
    <source>
        <dbReference type="ARBA" id="ARBA00001966"/>
    </source>
</evidence>
<dbReference type="Gene3D" id="3.80.30.20">
    <property type="entry name" value="tm_1862 like domain"/>
    <property type="match status" value="1"/>
</dbReference>
<dbReference type="KEGG" id="pace:A6070_02780"/>
<dbReference type="SFLD" id="SFLDS00029">
    <property type="entry name" value="Radical_SAM"/>
    <property type="match status" value="1"/>
</dbReference>
<evidence type="ECO:0000313" key="8">
    <source>
        <dbReference type="EMBL" id="APG25106.1"/>
    </source>
</evidence>
<dbReference type="GO" id="GO:0046872">
    <property type="term" value="F:metal ion binding"/>
    <property type="evidence" value="ECO:0007669"/>
    <property type="project" value="UniProtKB-KW"/>
</dbReference>
<evidence type="ECO:0000313" key="9">
    <source>
        <dbReference type="Proteomes" id="UP000182264"/>
    </source>
</evidence>
<evidence type="ECO:0000256" key="3">
    <source>
        <dbReference type="ARBA" id="ARBA00022723"/>
    </source>
</evidence>
<dbReference type="GO" id="GO:0051539">
    <property type="term" value="F:4 iron, 4 sulfur cluster binding"/>
    <property type="evidence" value="ECO:0007669"/>
    <property type="project" value="UniProtKB-KW"/>
</dbReference>
<dbReference type="InterPro" id="IPR058240">
    <property type="entry name" value="rSAM_sf"/>
</dbReference>
<proteinExistence type="predicted"/>
<evidence type="ECO:0000256" key="5">
    <source>
        <dbReference type="ARBA" id="ARBA00023014"/>
    </source>
</evidence>
<dbReference type="InterPro" id="IPR051198">
    <property type="entry name" value="BchE-like"/>
</dbReference>
<evidence type="ECO:0000259" key="7">
    <source>
        <dbReference type="PROSITE" id="PS51918"/>
    </source>
</evidence>
<keyword evidence="3" id="KW-0479">Metal-binding</keyword>
<dbReference type="InterPro" id="IPR006638">
    <property type="entry name" value="Elp3/MiaA/NifB-like_rSAM"/>
</dbReference>
<dbReference type="CDD" id="cd01335">
    <property type="entry name" value="Radical_SAM"/>
    <property type="match status" value="1"/>
</dbReference>
<dbReference type="Gene3D" id="3.40.50.280">
    <property type="entry name" value="Cobalamin-binding domain"/>
    <property type="match status" value="1"/>
</dbReference>
<dbReference type="Proteomes" id="UP000182264">
    <property type="component" value="Chromosome"/>
</dbReference>
<evidence type="ECO:0000256" key="2">
    <source>
        <dbReference type="ARBA" id="ARBA00022691"/>
    </source>
</evidence>